<reference evidence="2 3" key="1">
    <citation type="submission" date="2016-10" db="EMBL/GenBank/DDBJ databases">
        <authorList>
            <person name="de Groot N.N."/>
        </authorList>
    </citation>
    <scope>NUCLEOTIDE SEQUENCE [LARGE SCALE GENOMIC DNA]</scope>
    <source>
        <strain evidence="2 3">DSM 4180</strain>
    </source>
</reference>
<accession>A0A1I4SDL7</accession>
<evidence type="ECO:0000256" key="1">
    <source>
        <dbReference type="SAM" id="MobiDB-lite"/>
    </source>
</evidence>
<protein>
    <submittedName>
        <fullName evidence="2">Uncharacterized protein</fullName>
    </submittedName>
</protein>
<proteinExistence type="predicted"/>
<gene>
    <name evidence="2" type="ORF">SAMN05421721_11543</name>
</gene>
<organism evidence="2 3">
    <name type="scientific">Ectothiorhodospira mobilis</name>
    <dbReference type="NCBI Taxonomy" id="195064"/>
    <lineage>
        <taxon>Bacteria</taxon>
        <taxon>Pseudomonadati</taxon>
        <taxon>Pseudomonadota</taxon>
        <taxon>Gammaproteobacteria</taxon>
        <taxon>Chromatiales</taxon>
        <taxon>Ectothiorhodospiraceae</taxon>
        <taxon>Ectothiorhodospira</taxon>
    </lineage>
</organism>
<dbReference type="AlphaFoldDB" id="A0A1I4SDL7"/>
<feature type="region of interest" description="Disordered" evidence="1">
    <location>
        <begin position="63"/>
        <end position="87"/>
    </location>
</feature>
<name>A0A1I4SDL7_ECTMO</name>
<sequence length="87" mass="9658">MADPQEQTPAERRAAMTWAQRLKRVFGIDIETCPACGGAMRIIACIEDPDVIEKILTHLDAKAPEPDSLRRSPCRAPPQRGLFDEKG</sequence>
<evidence type="ECO:0000313" key="2">
    <source>
        <dbReference type="EMBL" id="SFM62383.1"/>
    </source>
</evidence>
<dbReference type="STRING" id="195064.SAMN05421721_11543"/>
<keyword evidence="3" id="KW-1185">Reference proteome</keyword>
<dbReference type="Proteomes" id="UP000199556">
    <property type="component" value="Unassembled WGS sequence"/>
</dbReference>
<evidence type="ECO:0000313" key="3">
    <source>
        <dbReference type="Proteomes" id="UP000199556"/>
    </source>
</evidence>
<dbReference type="EMBL" id="FOUO01000015">
    <property type="protein sequence ID" value="SFM62383.1"/>
    <property type="molecule type" value="Genomic_DNA"/>
</dbReference>